<proteinExistence type="predicted"/>
<accession>A0ABN7S8W4</accession>
<name>A0ABN7S8W4_THEXY</name>
<feature type="signal peptide" evidence="1">
    <location>
        <begin position="1"/>
        <end position="28"/>
    </location>
</feature>
<dbReference type="Pfam" id="PF18952">
    <property type="entry name" value="DUF5696"/>
    <property type="match status" value="1"/>
</dbReference>
<comment type="caution">
    <text evidence="2">The sequence shown here is derived from an EMBL/GenBank/DDBJ whole genome shotgun (WGS) entry which is preliminary data.</text>
</comment>
<reference evidence="2 3" key="1">
    <citation type="submission" date="2021-04" db="EMBL/GenBank/DDBJ databases">
        <authorList>
            <person name="Rakotoarivonina H."/>
        </authorList>
    </citation>
    <scope>NUCLEOTIDE SEQUENCE [LARGE SCALE GENOMIC DNA]</scope>
    <source>
        <strain evidence="2 3">XE</strain>
    </source>
</reference>
<dbReference type="EMBL" id="CAJRAY010000079">
    <property type="protein sequence ID" value="CAG5091102.1"/>
    <property type="molecule type" value="Genomic_DNA"/>
</dbReference>
<dbReference type="PROSITE" id="PS51257">
    <property type="entry name" value="PROKAR_LIPOPROTEIN"/>
    <property type="match status" value="1"/>
</dbReference>
<feature type="chain" id="PRO_5047434575" evidence="1">
    <location>
        <begin position="29"/>
        <end position="851"/>
    </location>
</feature>
<evidence type="ECO:0000313" key="2">
    <source>
        <dbReference type="EMBL" id="CAG5091102.1"/>
    </source>
</evidence>
<keyword evidence="3" id="KW-1185">Reference proteome</keyword>
<evidence type="ECO:0000256" key="1">
    <source>
        <dbReference type="SAM" id="SignalP"/>
    </source>
</evidence>
<keyword evidence="1" id="KW-0732">Signal</keyword>
<protein>
    <submittedName>
        <fullName evidence="2">Uncharacterized protein</fullName>
    </submittedName>
</protein>
<evidence type="ECO:0000313" key="3">
    <source>
        <dbReference type="Proteomes" id="UP000681526"/>
    </source>
</evidence>
<dbReference type="InterPro" id="IPR043751">
    <property type="entry name" value="DUF5696"/>
</dbReference>
<organism evidence="2 3">
    <name type="scientific">Thermobacillus xylanilyticus</name>
    <dbReference type="NCBI Taxonomy" id="76633"/>
    <lineage>
        <taxon>Bacteria</taxon>
        <taxon>Bacillati</taxon>
        <taxon>Bacillota</taxon>
        <taxon>Bacilli</taxon>
        <taxon>Bacillales</taxon>
        <taxon>Paenibacillaceae</taxon>
        <taxon>Thermobacillus</taxon>
    </lineage>
</organism>
<gene>
    <name evidence="2" type="primary">txxe 3011</name>
    <name evidence="2" type="ORF">TXXE_15015</name>
</gene>
<dbReference type="Proteomes" id="UP000681526">
    <property type="component" value="Unassembled WGS sequence"/>
</dbReference>
<sequence>MVRKPLLIACLAAMIGLAGCSGSHPGAADETAGTSDAFTPGAPLAASFTDAQLSGMKGIAENEYLQLFVDDQTGAIAVRDKRSGDIWHSNPPDRDQDPIASGVNKDLLSAQLKLDYYNRFGQLQSINTYTDSVAHKQIAFEPIPDGVRVTWQFGTAERTAADLPLMLSEARFKELSGKLDRTGQRALTIAYKKDPDKPVYVRNDSALSGLQLARTFKAFEDAGYTEEDLQQDMEELGFTQEKPEARIFLAAIEYTLDGDNLLVNVPVADIRYPEGFPVGEVSVLSFFGAGGQDDRGSIFVPDGSGALIHFNNGKTMVPAYRQTVYGTDLTMERTEDAIREQAVRLPVFGIIREGESAFLAIIEQGASVASINADVAGRLNSYNYVYPSFQMINKDEVTLQADDQHRTLPKFQERPVRTDFTIRYAFLSGREASYAGMAQYYQQYLERTGGLPRRQTDRETDGETDMPFYLQLIGSIDKKKHVVGIPYRALEPLTTFEQAKTIIRRLQERGVHRINLKYAGWFNGGLDHSVPERIAVDRAVGGSRGLREFTAFVREQGISFFPDVAVVMAHSGKSFRESKDAARTLRGVPAAIYPLDPALGRRDVGRSPSYVVSPRLVGSYVEGMLDGIAAYETGGISLRDLADRLNSDYRKRRTIDRAESESISVRALQRIHEADLNIMAEGGNAYALPYVTDITNAPLASSGFKIEDETIPFYQMVIRGYIDYTGAPFNLSHYSNERQYVLRCLEYGSGVSFTWIHEPNYKVKDTDHHDLYAVHYALWMDKAADIYREVNEVLKDVRHERIVAHEKLDEGVFKTVYESGMSVIVNYNGHPVTAEGRTIEAESYVTGGERS</sequence>